<evidence type="ECO:0000313" key="3">
    <source>
        <dbReference type="Proteomes" id="UP001529369"/>
    </source>
</evidence>
<dbReference type="SUPFAM" id="SSF49899">
    <property type="entry name" value="Concanavalin A-like lectins/glucanases"/>
    <property type="match status" value="1"/>
</dbReference>
<dbReference type="PROSITE" id="PS51304">
    <property type="entry name" value="GALECTIN"/>
    <property type="match status" value="1"/>
</dbReference>
<dbReference type="InterPro" id="IPR013320">
    <property type="entry name" value="ConA-like_dom_sf"/>
</dbReference>
<dbReference type="EC" id="2.4.-.-" evidence="2"/>
<dbReference type="SUPFAM" id="SSF53448">
    <property type="entry name" value="Nucleotide-diphospho-sugar transferases"/>
    <property type="match status" value="1"/>
</dbReference>
<dbReference type="Gene3D" id="2.60.120.200">
    <property type="match status" value="1"/>
</dbReference>
<sequence>MRDAGLRQLHIGAGDMLAFTFSNIAIKRGDSVNFVRNDDVVLHIKIRSEESELVINSFIGGVWGKEEKIPVATDDGNSNVSIEVFIHGNGIRISAAAEPVLRIEDRFAILGDISLFIQPSISMRHAGRLDLEAEDPASPRQAPGVDGPETASEIGYIDSFSYIPSFGGIILFGWVRAPWDDVHRSVVTAVFEDGEVAGIPLTAWHKRSDLGDIGTGYVMFVPGAMPGADGAPVLHRLRLAPAQGGPLHIVPSPGVGPSTELQAVQMLRDTLQRAFSGDTAELQALLKRPIYLGVDTLTPLGLPIHVEVDEVIEVRPGAAFLFGWMLDTQDLVTSVHLCCCASSSRPLADARLALERNDIVEAYAKQYGITDSRAGFIAFADTGSAKRGPFFLEVRLATGKIVFKPLPPPSRAGVAAIRRVLGATLIPADEVQRVFDTFGPPILDLNRRRLARPMEVSVATFGTPPASPRCSLVIPLYGRLDFLRYQLALFSAGGLEQDEILYVLDEPARKGLLLDMAHSAHASFQVPFRIILPAENRGFGPASNLGMQHAQGRYVCFLNSDVFPERTDFFDTLVRALEADPGLGVVGGLLLFADSSVQHASMDYEALPQFGDWLFPTHPGKGRLLPAGTAGLIPSPAITGACMLLARDLAMELGGFDPDYVIGDFEDADLCDRIVRRGLRCAVDSRARAYHLERQSQGDSANAWRHNVTLLNAWTFNRRLGAARDAGRVLAREPGR</sequence>
<accession>A0ABT8A012</accession>
<proteinExistence type="predicted"/>
<dbReference type="InterPro" id="IPR029044">
    <property type="entry name" value="Nucleotide-diphossugar_trans"/>
</dbReference>
<comment type="caution">
    <text evidence="2">The sequence shown here is derived from an EMBL/GenBank/DDBJ whole genome shotgun (WGS) entry which is preliminary data.</text>
</comment>
<keyword evidence="3" id="KW-1185">Reference proteome</keyword>
<dbReference type="EMBL" id="JAUFPN010000012">
    <property type="protein sequence ID" value="MDN3563060.1"/>
    <property type="molecule type" value="Genomic_DNA"/>
</dbReference>
<feature type="domain" description="Galectin" evidence="1">
    <location>
        <begin position="5"/>
        <end position="137"/>
    </location>
</feature>
<dbReference type="Gene3D" id="3.90.550.10">
    <property type="entry name" value="Spore Coat Polysaccharide Biosynthesis Protein SpsA, Chain A"/>
    <property type="match status" value="1"/>
</dbReference>
<organism evidence="2 3">
    <name type="scientific">Paeniroseomonas aquatica</name>
    <dbReference type="NCBI Taxonomy" id="373043"/>
    <lineage>
        <taxon>Bacteria</taxon>
        <taxon>Pseudomonadati</taxon>
        <taxon>Pseudomonadota</taxon>
        <taxon>Alphaproteobacteria</taxon>
        <taxon>Acetobacterales</taxon>
        <taxon>Acetobacteraceae</taxon>
        <taxon>Paeniroseomonas</taxon>
    </lineage>
</organism>
<dbReference type="Pfam" id="PF00337">
    <property type="entry name" value="Gal-bind_lectin"/>
    <property type="match status" value="1"/>
</dbReference>
<dbReference type="CDD" id="cd00761">
    <property type="entry name" value="Glyco_tranf_GTA_type"/>
    <property type="match status" value="1"/>
</dbReference>
<evidence type="ECO:0000313" key="2">
    <source>
        <dbReference type="EMBL" id="MDN3563060.1"/>
    </source>
</evidence>
<dbReference type="GO" id="GO:0016757">
    <property type="term" value="F:glycosyltransferase activity"/>
    <property type="evidence" value="ECO:0007669"/>
    <property type="project" value="UniProtKB-KW"/>
</dbReference>
<dbReference type="PANTHER" id="PTHR43179:SF7">
    <property type="entry name" value="RHAMNOSYLTRANSFERASE WBBL"/>
    <property type="match status" value="1"/>
</dbReference>
<name>A0ABT8A012_9PROT</name>
<reference evidence="3" key="1">
    <citation type="journal article" date="2019" name="Int. J. Syst. Evol. Microbiol.">
        <title>The Global Catalogue of Microorganisms (GCM) 10K type strain sequencing project: providing services to taxonomists for standard genome sequencing and annotation.</title>
        <authorList>
            <consortium name="The Broad Institute Genomics Platform"/>
            <consortium name="The Broad Institute Genome Sequencing Center for Infectious Disease"/>
            <person name="Wu L."/>
            <person name="Ma J."/>
        </authorList>
    </citation>
    <scope>NUCLEOTIDE SEQUENCE [LARGE SCALE GENOMIC DNA]</scope>
    <source>
        <strain evidence="3">CECT 7131</strain>
    </source>
</reference>
<evidence type="ECO:0000259" key="1">
    <source>
        <dbReference type="PROSITE" id="PS51304"/>
    </source>
</evidence>
<keyword evidence="2" id="KW-0808">Transferase</keyword>
<gene>
    <name evidence="2" type="ORF">QWZ14_01540</name>
</gene>
<dbReference type="InterPro" id="IPR001173">
    <property type="entry name" value="Glyco_trans_2-like"/>
</dbReference>
<dbReference type="Pfam" id="PF00535">
    <property type="entry name" value="Glycos_transf_2"/>
    <property type="match status" value="1"/>
</dbReference>
<dbReference type="Proteomes" id="UP001529369">
    <property type="component" value="Unassembled WGS sequence"/>
</dbReference>
<protein>
    <submittedName>
        <fullName evidence="2">Glycosyltransferase</fullName>
        <ecNumber evidence="2">2.4.-.-</ecNumber>
    </submittedName>
</protein>
<dbReference type="InterPro" id="IPR001079">
    <property type="entry name" value="Galectin_CRD"/>
</dbReference>
<keyword evidence="2" id="KW-0328">Glycosyltransferase</keyword>
<dbReference type="PANTHER" id="PTHR43179">
    <property type="entry name" value="RHAMNOSYLTRANSFERASE WBBL"/>
    <property type="match status" value="1"/>
</dbReference>